<comment type="caution">
    <text evidence="3">The sequence shown here is derived from an EMBL/GenBank/DDBJ whole genome shotgun (WGS) entry which is preliminary data.</text>
</comment>
<keyword evidence="4" id="KW-1185">Reference proteome</keyword>
<accession>A0A916RRT0</accession>
<feature type="domain" description="HNH nuclease" evidence="2">
    <location>
        <begin position="196"/>
        <end position="235"/>
    </location>
</feature>
<dbReference type="Proteomes" id="UP000596977">
    <property type="component" value="Unassembled WGS sequence"/>
</dbReference>
<dbReference type="AlphaFoldDB" id="A0A916RRT0"/>
<organism evidence="3 4">
    <name type="scientific">Pelagibacterium lentulum</name>
    <dbReference type="NCBI Taxonomy" id="2029865"/>
    <lineage>
        <taxon>Bacteria</taxon>
        <taxon>Pseudomonadati</taxon>
        <taxon>Pseudomonadota</taxon>
        <taxon>Alphaproteobacteria</taxon>
        <taxon>Hyphomicrobiales</taxon>
        <taxon>Devosiaceae</taxon>
        <taxon>Pelagibacterium</taxon>
    </lineage>
</organism>
<gene>
    <name evidence="3" type="ORF">GCM10011499_37670</name>
</gene>
<dbReference type="Pfam" id="PF13392">
    <property type="entry name" value="HNH_3"/>
    <property type="match status" value="1"/>
</dbReference>
<name>A0A916RRT0_9HYPH</name>
<dbReference type="InterPro" id="IPR044925">
    <property type="entry name" value="His-Me_finger_sf"/>
</dbReference>
<reference evidence="3 4" key="1">
    <citation type="journal article" date="2014" name="Int. J. Syst. Evol. Microbiol.">
        <title>Complete genome sequence of Corynebacterium casei LMG S-19264T (=DSM 44701T), isolated from a smear-ripened cheese.</title>
        <authorList>
            <consortium name="US DOE Joint Genome Institute (JGI-PGF)"/>
            <person name="Walter F."/>
            <person name="Albersmeier A."/>
            <person name="Kalinowski J."/>
            <person name="Ruckert C."/>
        </authorList>
    </citation>
    <scope>NUCLEOTIDE SEQUENCE [LARGE SCALE GENOMIC DNA]</scope>
    <source>
        <strain evidence="3 4">CGMCC 1.15896</strain>
    </source>
</reference>
<protein>
    <recommendedName>
        <fullName evidence="2">HNH nuclease domain-containing protein</fullName>
    </recommendedName>
</protein>
<evidence type="ECO:0000259" key="2">
    <source>
        <dbReference type="Pfam" id="PF13392"/>
    </source>
</evidence>
<evidence type="ECO:0000256" key="1">
    <source>
        <dbReference type="SAM" id="MobiDB-lite"/>
    </source>
</evidence>
<feature type="region of interest" description="Disordered" evidence="1">
    <location>
        <begin position="119"/>
        <end position="146"/>
    </location>
</feature>
<proteinExistence type="predicted"/>
<dbReference type="RefSeq" id="WP_210316692.1">
    <property type="nucleotide sequence ID" value="NZ_BMKB01000010.1"/>
</dbReference>
<evidence type="ECO:0000313" key="4">
    <source>
        <dbReference type="Proteomes" id="UP000596977"/>
    </source>
</evidence>
<dbReference type="EMBL" id="BMKB01000010">
    <property type="protein sequence ID" value="GGA63763.1"/>
    <property type="molecule type" value="Genomic_DNA"/>
</dbReference>
<evidence type="ECO:0000313" key="3">
    <source>
        <dbReference type="EMBL" id="GGA63763.1"/>
    </source>
</evidence>
<dbReference type="InterPro" id="IPR003615">
    <property type="entry name" value="HNH_nuc"/>
</dbReference>
<dbReference type="SUPFAM" id="SSF54060">
    <property type="entry name" value="His-Me finger endonucleases"/>
    <property type="match status" value="1"/>
</dbReference>
<sequence length="279" mass="31767">MKRRKIPYSEAEMAWLEANRAMVISDYHRAFCAAFARDDVTAANLHGLRKRMGWKVGRGQGRLAGRHRLFSAEEIAWLRDNIGLPTDAWHRTFVHLFGRQDITVAQLISLRKNQKWRTGRDGQFVKGQEPPNKGKKCAPGTGGLHPNARRTQFRKGQLPHNTQGAGHERIDSKDGYVVLIVEETNPWSGASTRPVHKHRWLWEQKHGPIPDGYALKCLDGDKTNCDPSNWELIPRGMLPRLNGGPRKKRVAYDQAPTELKPTIMAVAKLEHKVRERMGK</sequence>